<dbReference type="Proteomes" id="UP000186817">
    <property type="component" value="Unassembled WGS sequence"/>
</dbReference>
<feature type="compositionally biased region" description="Polar residues" evidence="1">
    <location>
        <begin position="215"/>
        <end position="242"/>
    </location>
</feature>
<evidence type="ECO:0000256" key="1">
    <source>
        <dbReference type="SAM" id="MobiDB-lite"/>
    </source>
</evidence>
<proteinExistence type="predicted"/>
<dbReference type="EMBL" id="LSRX01000859">
    <property type="protein sequence ID" value="OLP87459.1"/>
    <property type="molecule type" value="Genomic_DNA"/>
</dbReference>
<organism evidence="2 3">
    <name type="scientific">Symbiodinium microadriaticum</name>
    <name type="common">Dinoflagellate</name>
    <name type="synonym">Zooxanthella microadriatica</name>
    <dbReference type="NCBI Taxonomy" id="2951"/>
    <lineage>
        <taxon>Eukaryota</taxon>
        <taxon>Sar</taxon>
        <taxon>Alveolata</taxon>
        <taxon>Dinophyceae</taxon>
        <taxon>Suessiales</taxon>
        <taxon>Symbiodiniaceae</taxon>
        <taxon>Symbiodinium</taxon>
    </lineage>
</organism>
<evidence type="ECO:0000313" key="2">
    <source>
        <dbReference type="EMBL" id="OLP87459.1"/>
    </source>
</evidence>
<feature type="region of interest" description="Disordered" evidence="1">
    <location>
        <begin position="180"/>
        <end position="242"/>
    </location>
</feature>
<gene>
    <name evidence="2" type="ORF">AK812_SmicGene31305</name>
</gene>
<feature type="compositionally biased region" description="Basic residues" evidence="1">
    <location>
        <begin position="180"/>
        <end position="192"/>
    </location>
</feature>
<feature type="compositionally biased region" description="Basic and acidic residues" evidence="1">
    <location>
        <begin position="193"/>
        <end position="205"/>
    </location>
</feature>
<dbReference type="AlphaFoldDB" id="A0A1Q9CX42"/>
<dbReference type="OrthoDB" id="409707at2759"/>
<sequence>MLEQGVRALKIRTAWSEKDLLFAKVEQAERTIAWMTIEDRRLTIEKAFDKAGVGGMDELARISILAVPSLTEDGDGDAQSSQPSQVRDIFCADLSELLALLIVGDSNALLLDELASNTADDQEKLSNHAHLFELSATHDLCFPQSWMQKKKMVTDVSTIPGAVLNSNHFLSKVTLKVRAANHKRQPKARRPIRRPEAEQKSDFNDAFKFPLPQATPESSGQSNPAGTETKLDPTQPNPQQDIDSLQDRFQDAVLKAMEHSTPTQGQRPKHFWIFNQTWQLIEQCSEARKKQDTSLCPVLSQRHSAS</sequence>
<comment type="caution">
    <text evidence="2">The sequence shown here is derived from an EMBL/GenBank/DDBJ whole genome shotgun (WGS) entry which is preliminary data.</text>
</comment>
<accession>A0A1Q9CX42</accession>
<protein>
    <submittedName>
        <fullName evidence="2">Uncharacterized protein</fullName>
    </submittedName>
</protein>
<name>A0A1Q9CX42_SYMMI</name>
<reference evidence="2 3" key="1">
    <citation type="submission" date="2016-02" db="EMBL/GenBank/DDBJ databases">
        <title>Genome analysis of coral dinoflagellate symbionts highlights evolutionary adaptations to a symbiotic lifestyle.</title>
        <authorList>
            <person name="Aranda M."/>
            <person name="Li Y."/>
            <person name="Liew Y.J."/>
            <person name="Baumgarten S."/>
            <person name="Simakov O."/>
            <person name="Wilson M."/>
            <person name="Piel J."/>
            <person name="Ashoor H."/>
            <person name="Bougouffa S."/>
            <person name="Bajic V.B."/>
            <person name="Ryu T."/>
            <person name="Ravasi T."/>
            <person name="Bayer T."/>
            <person name="Micklem G."/>
            <person name="Kim H."/>
            <person name="Bhak J."/>
            <person name="Lajeunesse T.C."/>
            <person name="Voolstra C.R."/>
        </authorList>
    </citation>
    <scope>NUCLEOTIDE SEQUENCE [LARGE SCALE GENOMIC DNA]</scope>
    <source>
        <strain evidence="2 3">CCMP2467</strain>
    </source>
</reference>
<keyword evidence="3" id="KW-1185">Reference proteome</keyword>
<evidence type="ECO:0000313" key="3">
    <source>
        <dbReference type="Proteomes" id="UP000186817"/>
    </source>
</evidence>